<evidence type="ECO:0000313" key="4">
    <source>
        <dbReference type="Proteomes" id="UP000326509"/>
    </source>
</evidence>
<dbReference type="SUPFAM" id="SSF74653">
    <property type="entry name" value="TolA/TonB C-terminal domain"/>
    <property type="match status" value="1"/>
</dbReference>
<accession>A0A5J4IXS2</accession>
<dbReference type="Gene3D" id="3.30.1150.10">
    <property type="match status" value="1"/>
</dbReference>
<evidence type="ECO:0000256" key="1">
    <source>
        <dbReference type="SAM" id="Phobius"/>
    </source>
</evidence>
<dbReference type="GO" id="GO:0055085">
    <property type="term" value="P:transmembrane transport"/>
    <property type="evidence" value="ECO:0007669"/>
    <property type="project" value="InterPro"/>
</dbReference>
<keyword evidence="1" id="KW-0472">Membrane</keyword>
<gene>
    <name evidence="3" type="ORF">ULMA_03910</name>
</gene>
<dbReference type="AlphaFoldDB" id="A0A5J4IXS2"/>
<evidence type="ECO:0000259" key="2">
    <source>
        <dbReference type="Pfam" id="PF03544"/>
    </source>
</evidence>
<dbReference type="Proteomes" id="UP000326509">
    <property type="component" value="Unassembled WGS sequence"/>
</dbReference>
<organism evidence="3 4">
    <name type="scientific">Patiriisocius marinus</name>
    <dbReference type="NCBI Taxonomy" id="1397112"/>
    <lineage>
        <taxon>Bacteria</taxon>
        <taxon>Pseudomonadati</taxon>
        <taxon>Bacteroidota</taxon>
        <taxon>Flavobacteriia</taxon>
        <taxon>Flavobacteriales</taxon>
        <taxon>Flavobacteriaceae</taxon>
        <taxon>Patiriisocius</taxon>
    </lineage>
</organism>
<evidence type="ECO:0000313" key="3">
    <source>
        <dbReference type="EMBL" id="GER58283.1"/>
    </source>
</evidence>
<dbReference type="InterPro" id="IPR037682">
    <property type="entry name" value="TonB_C"/>
</dbReference>
<feature type="domain" description="TonB C-terminal" evidence="2">
    <location>
        <begin position="194"/>
        <end position="252"/>
    </location>
</feature>
<proteinExistence type="predicted"/>
<dbReference type="Pfam" id="PF03544">
    <property type="entry name" value="TonB_C"/>
    <property type="match status" value="1"/>
</dbReference>
<reference evidence="3 4" key="1">
    <citation type="submission" date="2019-08" db="EMBL/GenBank/DDBJ databases">
        <title>Draft genome sequence of Ulvibacter marinus type strain NBRC 109484.</title>
        <authorList>
            <person name="Kawano K."/>
            <person name="Ushijima N."/>
            <person name="Kihara M."/>
            <person name="Itoh H."/>
        </authorList>
    </citation>
    <scope>NUCLEOTIDE SEQUENCE [LARGE SCALE GENOMIC DNA]</scope>
    <source>
        <strain evidence="3 4">NBRC 109484</strain>
    </source>
</reference>
<dbReference type="EMBL" id="BKCG01000001">
    <property type="protein sequence ID" value="GER58283.1"/>
    <property type="molecule type" value="Genomic_DNA"/>
</dbReference>
<comment type="caution">
    <text evidence="3">The sequence shown here is derived from an EMBL/GenBank/DDBJ whole genome shotgun (WGS) entry which is preliminary data.</text>
</comment>
<protein>
    <recommendedName>
        <fullName evidence="2">TonB C-terminal domain-containing protein</fullName>
    </recommendedName>
</protein>
<sequence>MTSKREDKKSVNRKSTGTLFFQIGLILSLLAVIFMMQVKIGYGRVEEKANTDDPFFEIPIMDFTIEKPQVEVKKVIAKVEPVVKRLPTRVLSKDFELVPDTTPDVEDTSIATNVDPPIAKPAIVTEPAKPTIDTNAPRNINQVEFVPVFPGCESLGTNEEKKACMSSKISAFISDKFRTDNFNGLSKKDVHKIYVQFKIDASGNVTEVKARATQKEMQDEGIRVIEKLPQMTPGRMGDTNVAVSYLVPISFKVE</sequence>
<keyword evidence="1" id="KW-0812">Transmembrane</keyword>
<feature type="transmembrane region" description="Helical" evidence="1">
    <location>
        <begin position="20"/>
        <end position="38"/>
    </location>
</feature>
<keyword evidence="4" id="KW-1185">Reference proteome</keyword>
<name>A0A5J4IXS2_9FLAO</name>
<keyword evidence="1" id="KW-1133">Transmembrane helix</keyword>